<keyword evidence="3" id="KW-1185">Reference proteome</keyword>
<comment type="caution">
    <text evidence="2">The sequence shown here is derived from an EMBL/GenBank/DDBJ whole genome shotgun (WGS) entry which is preliminary data.</text>
</comment>
<dbReference type="EMBL" id="MIJF01000011">
    <property type="protein sequence ID" value="OEF99948.1"/>
    <property type="molecule type" value="Genomic_DNA"/>
</dbReference>
<dbReference type="PANTHER" id="PTHR39966">
    <property type="entry name" value="BLL2471 PROTEIN-RELATED"/>
    <property type="match status" value="1"/>
</dbReference>
<sequence length="184" mass="21931">MESVKVMVDEHQNILRMLKVIRTACFKVYQHEKFDYDKFYDMIDFVRNYADKHHHSKEEEILFKEMEKQIPRAKEPIQGMFIDHDSGRHYIRNLESALEKVKNGDDEAHIDIISNALAYVELLTRHIDKEDNVIYKFAEKHLNDPAKDLVEKACEKIEDEANDKGIQEKYLNLLVELEKYFNVK</sequence>
<evidence type="ECO:0000313" key="3">
    <source>
        <dbReference type="Proteomes" id="UP000243739"/>
    </source>
</evidence>
<dbReference type="InterPro" id="IPR012312">
    <property type="entry name" value="Hemerythrin-like"/>
</dbReference>
<accession>A0A1D2YW31</accession>
<organism evidence="2 3">
    <name type="scientific">Vulcanibacillus modesticaldus</name>
    <dbReference type="NCBI Taxonomy" id="337097"/>
    <lineage>
        <taxon>Bacteria</taxon>
        <taxon>Bacillati</taxon>
        <taxon>Bacillota</taxon>
        <taxon>Bacilli</taxon>
        <taxon>Bacillales</taxon>
        <taxon>Bacillaceae</taxon>
        <taxon>Vulcanibacillus</taxon>
    </lineage>
</organism>
<dbReference type="STRING" id="337097.BHF71_07055"/>
<dbReference type="Gene3D" id="1.20.120.520">
    <property type="entry name" value="nmb1532 protein domain like"/>
    <property type="match status" value="1"/>
</dbReference>
<evidence type="ECO:0000259" key="1">
    <source>
        <dbReference type="Pfam" id="PF01814"/>
    </source>
</evidence>
<protein>
    <submittedName>
        <fullName evidence="2">Hemerythrin</fullName>
    </submittedName>
</protein>
<dbReference type="Proteomes" id="UP000243739">
    <property type="component" value="Unassembled WGS sequence"/>
</dbReference>
<reference evidence="2 3" key="1">
    <citation type="submission" date="2016-09" db="EMBL/GenBank/DDBJ databases">
        <title>Draft genome sequence for the type strain of Vulcanibacillus modesticaldus BR, a strictly anaerobic, moderately thermophilic, and nitrate-reducing bacterium from deep sea-hydrothermal vents of the Mid-Atlantic Ridge.</title>
        <authorList>
            <person name="Abin C.A."/>
            <person name="Hollibaugh J.T."/>
        </authorList>
    </citation>
    <scope>NUCLEOTIDE SEQUENCE [LARGE SCALE GENOMIC DNA]</scope>
    <source>
        <strain evidence="2 3">BR</strain>
    </source>
</reference>
<dbReference type="CDD" id="cd12108">
    <property type="entry name" value="Hr-like"/>
    <property type="match status" value="1"/>
</dbReference>
<dbReference type="PANTHER" id="PTHR39966:SF1">
    <property type="entry name" value="HEMERYTHRIN-LIKE DOMAIN-CONTAINING PROTEIN"/>
    <property type="match status" value="1"/>
</dbReference>
<dbReference type="Pfam" id="PF01814">
    <property type="entry name" value="Hemerythrin"/>
    <property type="match status" value="1"/>
</dbReference>
<evidence type="ECO:0000313" key="2">
    <source>
        <dbReference type="EMBL" id="OEF99948.1"/>
    </source>
</evidence>
<dbReference type="RefSeq" id="WP_069656168.1">
    <property type="nucleotide sequence ID" value="NZ_MIJF01000011.1"/>
</dbReference>
<dbReference type="OrthoDB" id="9792554at2"/>
<name>A0A1D2YW31_9BACI</name>
<dbReference type="AlphaFoldDB" id="A0A1D2YW31"/>
<feature type="domain" description="Hemerythrin-like" evidence="1">
    <location>
        <begin position="4"/>
        <end position="137"/>
    </location>
</feature>
<dbReference type="GO" id="GO:0005886">
    <property type="term" value="C:plasma membrane"/>
    <property type="evidence" value="ECO:0007669"/>
    <property type="project" value="TreeGrafter"/>
</dbReference>
<proteinExistence type="predicted"/>
<gene>
    <name evidence="2" type="ORF">BHF71_07055</name>
</gene>